<accession>A0ABR8QPU1</accession>
<name>A0ABR8QPU1_9BACI</name>
<comment type="caution">
    <text evidence="2">The sequence shown here is derived from an EMBL/GenBank/DDBJ whole genome shotgun (WGS) entry which is preliminary data.</text>
</comment>
<organism evidence="2 3">
    <name type="scientific">Cytobacillus stercorigallinarum</name>
    <dbReference type="NCBI Taxonomy" id="2762240"/>
    <lineage>
        <taxon>Bacteria</taxon>
        <taxon>Bacillati</taxon>
        <taxon>Bacillota</taxon>
        <taxon>Bacilli</taxon>
        <taxon>Bacillales</taxon>
        <taxon>Bacillaceae</taxon>
        <taxon>Cytobacillus</taxon>
    </lineage>
</organism>
<feature type="chain" id="PRO_5045282443" evidence="1">
    <location>
        <begin position="18"/>
        <end position="205"/>
    </location>
</feature>
<keyword evidence="1" id="KW-0732">Signal</keyword>
<reference evidence="2 3" key="1">
    <citation type="submission" date="2020-08" db="EMBL/GenBank/DDBJ databases">
        <title>A Genomic Blueprint of the Chicken Gut Microbiome.</title>
        <authorList>
            <person name="Gilroy R."/>
            <person name="Ravi A."/>
            <person name="Getino M."/>
            <person name="Pursley I."/>
            <person name="Horton D.L."/>
            <person name="Alikhan N.-F."/>
            <person name="Baker D."/>
            <person name="Gharbi K."/>
            <person name="Hall N."/>
            <person name="Watson M."/>
            <person name="Adriaenssens E.M."/>
            <person name="Foster-Nyarko E."/>
            <person name="Jarju S."/>
            <person name="Secka A."/>
            <person name="Antonio M."/>
            <person name="Oren A."/>
            <person name="Chaudhuri R."/>
            <person name="La Ragione R.M."/>
            <person name="Hildebrand F."/>
            <person name="Pallen M.J."/>
        </authorList>
    </citation>
    <scope>NUCLEOTIDE SEQUENCE [LARGE SCALE GENOMIC DNA]</scope>
    <source>
        <strain evidence="2 3">Sa5YUA1</strain>
    </source>
</reference>
<sequence length="205" mass="23721">MKRLFCILILFMLSACSNGESIDTTEDEMLDTKNVDIPSIIFTSNKQNSVIDEKEMKSSIKTYLDTYEALYLASYPFQGKIDDEIKLTQSELDKLDQIYRLTKENDENFSNYISQNTLPEGYLEESERISRYITGINEMLYEIDIMLNQLTDDIDKGVIPTINLDSITKKSDVVNGREQKKIEEFLERKDIDTNAFGENSLRKSE</sequence>
<dbReference type="NCBIfam" id="NF033193">
    <property type="entry name" value="lipo_NDxxF"/>
    <property type="match status" value="1"/>
</dbReference>
<dbReference type="EMBL" id="JACSQT010000004">
    <property type="protein sequence ID" value="MBD7937556.1"/>
    <property type="molecule type" value="Genomic_DNA"/>
</dbReference>
<evidence type="ECO:0000313" key="3">
    <source>
        <dbReference type="Proteomes" id="UP000657931"/>
    </source>
</evidence>
<feature type="signal peptide" evidence="1">
    <location>
        <begin position="1"/>
        <end position="17"/>
    </location>
</feature>
<dbReference type="InterPro" id="IPR047903">
    <property type="entry name" value="NDxxF_lipo"/>
</dbReference>
<evidence type="ECO:0000313" key="2">
    <source>
        <dbReference type="EMBL" id="MBD7937556.1"/>
    </source>
</evidence>
<protein>
    <submittedName>
        <fullName evidence="2">NDxxF motif lipoprotein</fullName>
    </submittedName>
</protein>
<keyword evidence="2" id="KW-0449">Lipoprotein</keyword>
<dbReference type="Proteomes" id="UP000657931">
    <property type="component" value="Unassembled WGS sequence"/>
</dbReference>
<dbReference type="RefSeq" id="WP_191813886.1">
    <property type="nucleotide sequence ID" value="NZ_JACSQT010000004.1"/>
</dbReference>
<keyword evidence="3" id="KW-1185">Reference proteome</keyword>
<dbReference type="PROSITE" id="PS51257">
    <property type="entry name" value="PROKAR_LIPOPROTEIN"/>
    <property type="match status" value="1"/>
</dbReference>
<gene>
    <name evidence="2" type="ORF">H9655_11030</name>
</gene>
<evidence type="ECO:0000256" key="1">
    <source>
        <dbReference type="SAM" id="SignalP"/>
    </source>
</evidence>
<proteinExistence type="predicted"/>